<evidence type="ECO:0000313" key="1">
    <source>
        <dbReference type="EMBL" id="KAJ4429072.1"/>
    </source>
</evidence>
<sequence>LFYEKIAFIGSLVAVSWPRAQFAIDELEGTGSVGPRGPQTRRSFVRAHDTLLKKNFSDGEFALTFSGSVCMFATEVDIEKKSIYEPCLPYLSQKYNVPLKQWSVIIGLLFDSRGSISKFTWNYLKELHIPFDYVMFVLINIIKDSLQILHHLYFN</sequence>
<feature type="non-terminal residue" evidence="1">
    <location>
        <position position="1"/>
    </location>
</feature>
<name>A0ABQ8S4W5_PERAM</name>
<proteinExistence type="predicted"/>
<evidence type="ECO:0000313" key="2">
    <source>
        <dbReference type="Proteomes" id="UP001148838"/>
    </source>
</evidence>
<organism evidence="1 2">
    <name type="scientific">Periplaneta americana</name>
    <name type="common">American cockroach</name>
    <name type="synonym">Blatta americana</name>
    <dbReference type="NCBI Taxonomy" id="6978"/>
    <lineage>
        <taxon>Eukaryota</taxon>
        <taxon>Metazoa</taxon>
        <taxon>Ecdysozoa</taxon>
        <taxon>Arthropoda</taxon>
        <taxon>Hexapoda</taxon>
        <taxon>Insecta</taxon>
        <taxon>Pterygota</taxon>
        <taxon>Neoptera</taxon>
        <taxon>Polyneoptera</taxon>
        <taxon>Dictyoptera</taxon>
        <taxon>Blattodea</taxon>
        <taxon>Blattoidea</taxon>
        <taxon>Blattidae</taxon>
        <taxon>Blattinae</taxon>
        <taxon>Periplaneta</taxon>
    </lineage>
</organism>
<gene>
    <name evidence="1" type="ORF">ANN_26073</name>
</gene>
<reference evidence="1 2" key="1">
    <citation type="journal article" date="2022" name="Allergy">
        <title>Genome assembly and annotation of Periplaneta americana reveal a comprehensive cockroach allergen profile.</title>
        <authorList>
            <person name="Wang L."/>
            <person name="Xiong Q."/>
            <person name="Saelim N."/>
            <person name="Wang L."/>
            <person name="Nong W."/>
            <person name="Wan A.T."/>
            <person name="Shi M."/>
            <person name="Liu X."/>
            <person name="Cao Q."/>
            <person name="Hui J.H.L."/>
            <person name="Sookrung N."/>
            <person name="Leung T.F."/>
            <person name="Tungtrongchitr A."/>
            <person name="Tsui S.K.W."/>
        </authorList>
    </citation>
    <scope>NUCLEOTIDE SEQUENCE [LARGE SCALE GENOMIC DNA]</scope>
    <source>
        <strain evidence="1">PWHHKU_190912</strain>
    </source>
</reference>
<dbReference type="Proteomes" id="UP001148838">
    <property type="component" value="Unassembled WGS sequence"/>
</dbReference>
<protein>
    <submittedName>
        <fullName evidence="1">Uncharacterized protein</fullName>
    </submittedName>
</protein>
<comment type="caution">
    <text evidence="1">The sequence shown here is derived from an EMBL/GenBank/DDBJ whole genome shotgun (WGS) entry which is preliminary data.</text>
</comment>
<dbReference type="EMBL" id="JAJSOF020000036">
    <property type="protein sequence ID" value="KAJ4429072.1"/>
    <property type="molecule type" value="Genomic_DNA"/>
</dbReference>
<accession>A0ABQ8S4W5</accession>
<keyword evidence="2" id="KW-1185">Reference proteome</keyword>